<feature type="active site" description="Charge relay system" evidence="5">
    <location>
        <position position="436"/>
    </location>
</feature>
<dbReference type="InterPro" id="IPR023828">
    <property type="entry name" value="Peptidase_S8_Ser-AS"/>
</dbReference>
<dbReference type="PANTHER" id="PTHR43806:SF11">
    <property type="entry name" value="CEREVISIN-RELATED"/>
    <property type="match status" value="1"/>
</dbReference>
<sequence length="946" mass="102555">MVFGLSNANAQNNNYYYYNGQKIPLTLNKQFLNITTETDFNTDALRKLGFTAINVHEDNSGNKPQKFIQLQFESMPDDNAYAKTVQALRAVKNVKHVAPYFERGDAKPIGTSNYFYVKLKNEGDYSTLKRTARKLDVEIVKQVPNMPLWYILSVEAQKPITSVQAANLIYETNKFADIDPAFVFNFKHSCTNDPQFGSLWGLENSTNPNIDISACDAWTVTEGQGVNVAILDQGIYKSHNDLAANIHSSSFDCNSGTSPSVYSGGSHGTHVGGTVAAVKDNNLQVVGVAPQSELMSVSHTLGLTPNVSAELASGMNWAWQNGADVINNSWGDQGGAFYGQLQSAILENAIMNAINLGRGGKGTLVVFAAGNYGGSGAVIDYPGNFHQDIVTVGSITSSGTRSAFSGYGGMLDVVAPGSNILSTIPTNGTSSMNGTSMAAPHATGTIALILSVNNCLSGAQVRDILETATKKIGGYTYSATPGRNNGVWNNQMGYGLIDAYLALKIAINTYGYGAGLDLYTKDSAADTGIEPNTVTTQLWRSPDIWVRQNADNGLTHQNPEYSSVGNPNTVYVRVRNRGCLTSTGTEKVRLYWTKAGTSVQWPTSWNGSTFGGGQLRGDEIGAVTIPPLAPNQEVILSVPWVVPNPADYNSITPNDKWHFCLLSRIEASGDPMTYPETASHAYNVKQNNNIAWKNISIVDYYADPGPVDPGPVEVEIGGAVVVENYSEEPQRVILQLLPDEENVEENEAIGNPSIFEQAEVRIKMNEALVEAWAAAGQEAEGIEMMDNGEGVIYGDFAQIVLELQPEQTGIMALRFNFEPGQEVEEARYVYHVVQRDAESEEVTGGETYIINTHNGSPDEAEEGNFIETMSPNPASDEVTVYYGLNNAEYAQLVFYGSYETNEVMTVEIDPGSNETSVNISDLANGYYTVALVVNGDIKDTKFLLKE</sequence>
<accession>A0ABQ1K314</accession>
<dbReference type="InterPro" id="IPR050131">
    <property type="entry name" value="Peptidase_S8_subtilisin-like"/>
</dbReference>
<organism evidence="7 8">
    <name type="scientific">Flavobacterium suaedae</name>
    <dbReference type="NCBI Taxonomy" id="1767027"/>
    <lineage>
        <taxon>Bacteria</taxon>
        <taxon>Pseudomonadati</taxon>
        <taxon>Bacteroidota</taxon>
        <taxon>Flavobacteriia</taxon>
        <taxon>Flavobacteriales</taxon>
        <taxon>Flavobacteriaceae</taxon>
        <taxon>Flavobacterium</taxon>
    </lineage>
</organism>
<feature type="active site" description="Charge relay system" evidence="5">
    <location>
        <position position="267"/>
    </location>
</feature>
<evidence type="ECO:0000259" key="6">
    <source>
        <dbReference type="Pfam" id="PF00082"/>
    </source>
</evidence>
<evidence type="ECO:0000256" key="3">
    <source>
        <dbReference type="ARBA" id="ARBA00022801"/>
    </source>
</evidence>
<dbReference type="InterPro" id="IPR022398">
    <property type="entry name" value="Peptidase_S8_His-AS"/>
</dbReference>
<dbReference type="EMBL" id="BMJE01000006">
    <property type="protein sequence ID" value="GGB83446.1"/>
    <property type="molecule type" value="Genomic_DNA"/>
</dbReference>
<protein>
    <recommendedName>
        <fullName evidence="6">Peptidase S8/S53 domain-containing protein</fullName>
    </recommendedName>
</protein>
<evidence type="ECO:0000313" key="7">
    <source>
        <dbReference type="EMBL" id="GGB83446.1"/>
    </source>
</evidence>
<dbReference type="Gene3D" id="2.60.40.10">
    <property type="entry name" value="Immunoglobulins"/>
    <property type="match status" value="1"/>
</dbReference>
<reference evidence="8" key="1">
    <citation type="journal article" date="2019" name="Int. J. Syst. Evol. Microbiol.">
        <title>The Global Catalogue of Microorganisms (GCM) 10K type strain sequencing project: providing services to taxonomists for standard genome sequencing and annotation.</title>
        <authorList>
            <consortium name="The Broad Institute Genomics Platform"/>
            <consortium name="The Broad Institute Genome Sequencing Center for Infectious Disease"/>
            <person name="Wu L."/>
            <person name="Ma J."/>
        </authorList>
    </citation>
    <scope>NUCLEOTIDE SEQUENCE [LARGE SCALE GENOMIC DNA]</scope>
    <source>
        <strain evidence="8">CGMCC 1.15461</strain>
    </source>
</reference>
<dbReference type="Pfam" id="PF00082">
    <property type="entry name" value="Peptidase_S8"/>
    <property type="match status" value="1"/>
</dbReference>
<evidence type="ECO:0000256" key="4">
    <source>
        <dbReference type="ARBA" id="ARBA00022825"/>
    </source>
</evidence>
<proteinExistence type="inferred from homology"/>
<evidence type="ECO:0000313" key="8">
    <source>
        <dbReference type="Proteomes" id="UP000615760"/>
    </source>
</evidence>
<dbReference type="PROSITE" id="PS51892">
    <property type="entry name" value="SUBTILASE"/>
    <property type="match status" value="1"/>
</dbReference>
<evidence type="ECO:0000256" key="1">
    <source>
        <dbReference type="ARBA" id="ARBA00011073"/>
    </source>
</evidence>
<feature type="domain" description="Peptidase S8/S53" evidence="6">
    <location>
        <begin position="223"/>
        <end position="495"/>
    </location>
</feature>
<dbReference type="PROSITE" id="PS00138">
    <property type="entry name" value="SUBTILASE_SER"/>
    <property type="match status" value="1"/>
</dbReference>
<dbReference type="PROSITE" id="PS00137">
    <property type="entry name" value="SUBTILASE_HIS"/>
    <property type="match status" value="1"/>
</dbReference>
<dbReference type="InterPro" id="IPR015500">
    <property type="entry name" value="Peptidase_S8_subtilisin-rel"/>
</dbReference>
<dbReference type="InterPro" id="IPR036852">
    <property type="entry name" value="Peptidase_S8/S53_dom_sf"/>
</dbReference>
<keyword evidence="2 5" id="KW-0645">Protease</keyword>
<evidence type="ECO:0000256" key="2">
    <source>
        <dbReference type="ARBA" id="ARBA00022670"/>
    </source>
</evidence>
<feature type="active site" description="Charge relay system" evidence="5">
    <location>
        <position position="232"/>
    </location>
</feature>
<dbReference type="InterPro" id="IPR000209">
    <property type="entry name" value="Peptidase_S8/S53_dom"/>
</dbReference>
<keyword evidence="3 5" id="KW-0378">Hydrolase</keyword>
<gene>
    <name evidence="7" type="ORF">GCM10007424_24350</name>
</gene>
<name>A0ABQ1K314_9FLAO</name>
<comment type="caution">
    <text evidence="7">The sequence shown here is derived from an EMBL/GenBank/DDBJ whole genome shotgun (WGS) entry which is preliminary data.</text>
</comment>
<keyword evidence="8" id="KW-1185">Reference proteome</keyword>
<dbReference type="PANTHER" id="PTHR43806">
    <property type="entry name" value="PEPTIDASE S8"/>
    <property type="match status" value="1"/>
</dbReference>
<dbReference type="Gene3D" id="3.40.50.200">
    <property type="entry name" value="Peptidase S8/S53 domain"/>
    <property type="match status" value="1"/>
</dbReference>
<comment type="similarity">
    <text evidence="1 5">Belongs to the peptidase S8 family.</text>
</comment>
<keyword evidence="4 5" id="KW-0720">Serine protease</keyword>
<dbReference type="Proteomes" id="UP000615760">
    <property type="component" value="Unassembled WGS sequence"/>
</dbReference>
<dbReference type="PRINTS" id="PR00723">
    <property type="entry name" value="SUBTILISIN"/>
</dbReference>
<dbReference type="InterPro" id="IPR013783">
    <property type="entry name" value="Ig-like_fold"/>
</dbReference>
<evidence type="ECO:0000256" key="5">
    <source>
        <dbReference type="PROSITE-ProRule" id="PRU01240"/>
    </source>
</evidence>
<dbReference type="SUPFAM" id="SSF52743">
    <property type="entry name" value="Subtilisin-like"/>
    <property type="match status" value="1"/>
</dbReference>